<reference evidence="1" key="4">
    <citation type="submission" date="2025-09" db="UniProtKB">
        <authorList>
            <consortium name="Ensembl"/>
        </authorList>
    </citation>
    <scope>IDENTIFICATION</scope>
</reference>
<dbReference type="AlphaFoldDB" id="A0A5G2QY98"/>
<keyword evidence="2" id="KW-1185">Reference proteome</keyword>
<accession>A0A5G2QY98</accession>
<dbReference type="Proteomes" id="UP000008227">
    <property type="component" value="Chromosome 14"/>
</dbReference>
<reference evidence="1" key="3">
    <citation type="submission" date="2025-08" db="UniProtKB">
        <authorList>
            <consortium name="Ensembl"/>
        </authorList>
    </citation>
    <scope>IDENTIFICATION</scope>
</reference>
<dbReference type="Bgee" id="ENSSSCG00000050322">
    <property type="expression patterns" value="Expressed in heart left ventricle and 33 other cell types or tissues"/>
</dbReference>
<name>A0A5G2QY98_PIG</name>
<dbReference type="GeneTree" id="ENSGT01150000286946"/>
<proteinExistence type="predicted"/>
<dbReference type="Ensembl" id="ENSSSCT00000084225.1">
    <property type="protein sequence ID" value="ENSSSCP00000069858.1"/>
    <property type="gene ID" value="ENSSSCG00000050322.1"/>
</dbReference>
<organism evidence="1 2">
    <name type="scientific">Sus scrofa</name>
    <name type="common">Pig</name>
    <dbReference type="NCBI Taxonomy" id="9823"/>
    <lineage>
        <taxon>Eukaryota</taxon>
        <taxon>Metazoa</taxon>
        <taxon>Chordata</taxon>
        <taxon>Craniata</taxon>
        <taxon>Vertebrata</taxon>
        <taxon>Euteleostomi</taxon>
        <taxon>Mammalia</taxon>
        <taxon>Eutheria</taxon>
        <taxon>Laurasiatheria</taxon>
        <taxon>Artiodactyla</taxon>
        <taxon>Suina</taxon>
        <taxon>Suidae</taxon>
        <taxon>Sus</taxon>
    </lineage>
</organism>
<protein>
    <submittedName>
        <fullName evidence="1">Uncharacterized protein</fullName>
    </submittedName>
</protein>
<dbReference type="InParanoid" id="A0A5G2QY98"/>
<reference evidence="2" key="1">
    <citation type="submission" date="2009-11" db="EMBL/GenBank/DDBJ databases">
        <authorList>
            <consortium name="Porcine genome sequencing project"/>
        </authorList>
    </citation>
    <scope>NUCLEOTIDE SEQUENCE [LARGE SCALE GENOMIC DNA]</scope>
    <source>
        <strain evidence="2">Duroc</strain>
    </source>
</reference>
<reference evidence="1" key="2">
    <citation type="journal article" date="2020" name="Gigascience">
        <title>An improved pig reference genome sequence to enable pig genetics and genomics research.</title>
        <authorList>
            <person name="Warr A."/>
            <person name="Affara N."/>
            <person name="Aken B."/>
            <person name="Beiki H."/>
            <person name="Bickhart D.M."/>
            <person name="Billis K."/>
            <person name="Chow W."/>
            <person name="Eory L."/>
            <person name="Finlayson H.A."/>
            <person name="Flicek P."/>
            <person name="Giron C.G."/>
            <person name="Griffin D.K."/>
            <person name="Hall R."/>
            <person name="Hannum G."/>
            <person name="Hourlier T."/>
            <person name="Howe K."/>
            <person name="Hume D.A."/>
            <person name="Izuogu O."/>
            <person name="Kim K."/>
            <person name="Koren S."/>
            <person name="Liu H."/>
            <person name="Manchanda N."/>
            <person name="Martin F.J."/>
            <person name="Nonneman D.J."/>
            <person name="O'Connor R.E."/>
            <person name="Phillippy A.M."/>
            <person name="Rohrer G.A."/>
            <person name="Rosen B.D."/>
            <person name="Rund L.A."/>
            <person name="Sargent C.A."/>
            <person name="Schook L.B."/>
            <person name="Schroeder S.G."/>
            <person name="Schwartz A.S."/>
            <person name="Skinner B.M."/>
            <person name="Talbot R."/>
            <person name="Tseng E."/>
            <person name="Tuggle C.K."/>
            <person name="Watson M."/>
            <person name="Smith T.P.L."/>
            <person name="Archibald A.L."/>
        </authorList>
    </citation>
    <scope>NUCLEOTIDE SEQUENCE [LARGE SCALE GENOMIC DNA]</scope>
    <source>
        <strain evidence="1">Duroc</strain>
    </source>
</reference>
<evidence type="ECO:0000313" key="1">
    <source>
        <dbReference type="Ensembl" id="ENSSSCP00000069858.1"/>
    </source>
</evidence>
<evidence type="ECO:0000313" key="2">
    <source>
        <dbReference type="Proteomes" id="UP000008227"/>
    </source>
</evidence>
<sequence length="119" mass="14228">ICFSEEVLVQYWRGCGEKGTLVHYWWECKLVQPLWKTIRRVLKKLKIELPYDLAIPLHPFPIYAEKNGNTNLKRYMHPNIHSSTIYNCQDMEQLKFPSTDEWIKKMQYVDCIDGILLSH</sequence>